<dbReference type="EMBL" id="JBJKFK010000010">
    <property type="protein sequence ID" value="KAL3321112.1"/>
    <property type="molecule type" value="Genomic_DNA"/>
</dbReference>
<feature type="region of interest" description="Disordered" evidence="1">
    <location>
        <begin position="82"/>
        <end position="175"/>
    </location>
</feature>
<gene>
    <name evidence="2" type="primary">RFX7_2</name>
    <name evidence="2" type="ORF">Ciccas_000187</name>
</gene>
<feature type="compositionally biased region" description="Low complexity" evidence="1">
    <location>
        <begin position="362"/>
        <end position="374"/>
    </location>
</feature>
<name>A0ABD2QPP0_9PLAT</name>
<sequence length="411" mass="43434">MPRITLFNFSPNRQQQQSPSEDSSMLSRLSSYSALQQNLSSSYTPPSAHKSFESGSSCNVSGLLRSTDTAGSFIFGSSNSSYNGGSGGSQLPPAPLQPIAGAKPPYTPTYQLGNTSTSSAESISSKRTLPTPMDAPGSYDPSPQVHLGSVSPSKRPRFSSGIGASEARNEDPYGYYPGRYDNLGMLSPLPTSDQTGVRTIQSGGYQMNAGTEEKPEKKSGSIFTPQEFSLALEDDSVYGMVDLPRLGASPGPQSPTQAGEGSNWANFYGNQAKDVDSEEEDSFNRTLTATTQGEEDELAQRSRMRGEVNTPPAPKELMMLEPTSPTAPAKDFRDDEQLHTPGPVEEDASSQCSSPSGPDAPTLASSGAASTSSTHNSEGPLVQNSPVSTSSSPIHNCKSQILINGSALRHQ</sequence>
<feature type="compositionally biased region" description="Polar residues" evidence="1">
    <location>
        <begin position="36"/>
        <end position="45"/>
    </location>
</feature>
<evidence type="ECO:0000256" key="1">
    <source>
        <dbReference type="SAM" id="MobiDB-lite"/>
    </source>
</evidence>
<feature type="region of interest" description="Disordered" evidence="1">
    <location>
        <begin position="243"/>
        <end position="411"/>
    </location>
</feature>
<keyword evidence="3" id="KW-1185">Reference proteome</keyword>
<dbReference type="Proteomes" id="UP001626550">
    <property type="component" value="Unassembled WGS sequence"/>
</dbReference>
<evidence type="ECO:0000313" key="3">
    <source>
        <dbReference type="Proteomes" id="UP001626550"/>
    </source>
</evidence>
<feature type="region of interest" description="Disordered" evidence="1">
    <location>
        <begin position="1"/>
        <end position="61"/>
    </location>
</feature>
<feature type="compositionally biased region" description="Polar residues" evidence="1">
    <location>
        <begin position="7"/>
        <end position="17"/>
    </location>
</feature>
<protein>
    <submittedName>
        <fullName evidence="2">Regulatory factor X, 7</fullName>
    </submittedName>
</protein>
<feature type="compositionally biased region" description="Polar residues" evidence="1">
    <location>
        <begin position="254"/>
        <end position="269"/>
    </location>
</feature>
<feature type="compositionally biased region" description="Low complexity" evidence="1">
    <location>
        <begin position="116"/>
        <end position="125"/>
    </location>
</feature>
<organism evidence="2 3">
    <name type="scientific">Cichlidogyrus casuarinus</name>
    <dbReference type="NCBI Taxonomy" id="1844966"/>
    <lineage>
        <taxon>Eukaryota</taxon>
        <taxon>Metazoa</taxon>
        <taxon>Spiralia</taxon>
        <taxon>Lophotrochozoa</taxon>
        <taxon>Platyhelminthes</taxon>
        <taxon>Monogenea</taxon>
        <taxon>Monopisthocotylea</taxon>
        <taxon>Dactylogyridea</taxon>
        <taxon>Ancyrocephalidae</taxon>
        <taxon>Cichlidogyrus</taxon>
    </lineage>
</organism>
<accession>A0ABD2QPP0</accession>
<reference evidence="2 3" key="1">
    <citation type="submission" date="2024-11" db="EMBL/GenBank/DDBJ databases">
        <title>Adaptive evolution of stress response genes in parasites aligns with host niche diversity.</title>
        <authorList>
            <person name="Hahn C."/>
            <person name="Resl P."/>
        </authorList>
    </citation>
    <scope>NUCLEOTIDE SEQUENCE [LARGE SCALE GENOMIC DNA]</scope>
    <source>
        <strain evidence="2">EGGRZ-B1_66</strain>
        <tissue evidence="2">Body</tissue>
    </source>
</reference>
<proteinExistence type="predicted"/>
<evidence type="ECO:0000313" key="2">
    <source>
        <dbReference type="EMBL" id="KAL3321112.1"/>
    </source>
</evidence>
<dbReference type="AlphaFoldDB" id="A0ABD2QPP0"/>
<comment type="caution">
    <text evidence="2">The sequence shown here is derived from an EMBL/GenBank/DDBJ whole genome shotgun (WGS) entry which is preliminary data.</text>
</comment>
<feature type="compositionally biased region" description="Low complexity" evidence="1">
    <location>
        <begin position="18"/>
        <end position="35"/>
    </location>
</feature>
<feature type="compositionally biased region" description="Polar residues" evidence="1">
    <location>
        <begin position="382"/>
        <end position="403"/>
    </location>
</feature>